<keyword evidence="3" id="KW-1185">Reference proteome</keyword>
<name>A0A5B8VMS2_9BACT</name>
<dbReference type="RefSeq" id="WP_146783432.1">
    <property type="nucleotide sequence ID" value="NZ_CP042434.1"/>
</dbReference>
<accession>A0A5B8VMS2</accession>
<sequence length="172" mass="18846">MKRTLFSIAAILCASLVFVSCSKNDDTPYVDAQALTTVFEVHNSDWKATTDGIGYTVKYDEPEITASINDKGAVWIYYSFDDGNTFELAPSLSRSDASGNIFDFLAESGIDNVGGFVTLTALSYANNTNKGPNYSGPNLVVKVVSIPSSLYNAHKNVNKEDYNEVKRVFKLQ</sequence>
<dbReference type="AlphaFoldDB" id="A0A5B8VMS2"/>
<evidence type="ECO:0000313" key="3">
    <source>
        <dbReference type="Proteomes" id="UP000321291"/>
    </source>
</evidence>
<proteinExistence type="predicted"/>
<evidence type="ECO:0000313" key="2">
    <source>
        <dbReference type="EMBL" id="QEC72639.1"/>
    </source>
</evidence>
<gene>
    <name evidence="2" type="ORF">FSB73_14085</name>
</gene>
<dbReference type="EMBL" id="CP042434">
    <property type="protein sequence ID" value="QEC72639.1"/>
    <property type="molecule type" value="Genomic_DNA"/>
</dbReference>
<feature type="signal peptide" evidence="1">
    <location>
        <begin position="1"/>
        <end position="19"/>
    </location>
</feature>
<reference evidence="2 3" key="1">
    <citation type="journal article" date="2017" name="Int. J. Syst. Evol. Microbiol.">
        <title>Arachidicoccus ginsenosidivorans sp. nov., with ginsenoside-converting activity isolated from ginseng cultivating soil.</title>
        <authorList>
            <person name="Siddiqi M.Z."/>
            <person name="Aslam Z."/>
            <person name="Im W.T."/>
        </authorList>
    </citation>
    <scope>NUCLEOTIDE SEQUENCE [LARGE SCALE GENOMIC DNA]</scope>
    <source>
        <strain evidence="2 3">Gsoil 809</strain>
    </source>
</reference>
<protein>
    <recommendedName>
        <fullName evidence="4">Lipoprotein</fullName>
    </recommendedName>
</protein>
<evidence type="ECO:0008006" key="4">
    <source>
        <dbReference type="Google" id="ProtNLM"/>
    </source>
</evidence>
<evidence type="ECO:0000256" key="1">
    <source>
        <dbReference type="SAM" id="SignalP"/>
    </source>
</evidence>
<dbReference type="KEGG" id="agi:FSB73_14085"/>
<dbReference type="PROSITE" id="PS51257">
    <property type="entry name" value="PROKAR_LIPOPROTEIN"/>
    <property type="match status" value="1"/>
</dbReference>
<keyword evidence="1" id="KW-0732">Signal</keyword>
<feature type="chain" id="PRO_5022832580" description="Lipoprotein" evidence="1">
    <location>
        <begin position="20"/>
        <end position="172"/>
    </location>
</feature>
<dbReference type="OrthoDB" id="672896at2"/>
<organism evidence="2 3">
    <name type="scientific">Arachidicoccus ginsenosidivorans</name>
    <dbReference type="NCBI Taxonomy" id="496057"/>
    <lineage>
        <taxon>Bacteria</taxon>
        <taxon>Pseudomonadati</taxon>
        <taxon>Bacteroidota</taxon>
        <taxon>Chitinophagia</taxon>
        <taxon>Chitinophagales</taxon>
        <taxon>Chitinophagaceae</taxon>
        <taxon>Arachidicoccus</taxon>
    </lineage>
</organism>
<dbReference type="Proteomes" id="UP000321291">
    <property type="component" value="Chromosome"/>
</dbReference>